<evidence type="ECO:0000256" key="6">
    <source>
        <dbReference type="ARBA" id="ARBA00022989"/>
    </source>
</evidence>
<feature type="domain" description="Glycosyltransferase 2-like" evidence="9">
    <location>
        <begin position="6"/>
        <end position="168"/>
    </location>
</feature>
<keyword evidence="5" id="KW-0448">Lipopolysaccharide biosynthesis</keyword>
<dbReference type="InterPro" id="IPR050256">
    <property type="entry name" value="Glycosyltransferase_2"/>
</dbReference>
<dbReference type="PANTHER" id="PTHR48090">
    <property type="entry name" value="UNDECAPRENYL-PHOSPHATE 4-DEOXY-4-FORMAMIDO-L-ARABINOSE TRANSFERASE-RELATED"/>
    <property type="match status" value="1"/>
</dbReference>
<dbReference type="GO" id="GO:0005886">
    <property type="term" value="C:plasma membrane"/>
    <property type="evidence" value="ECO:0007669"/>
    <property type="project" value="TreeGrafter"/>
</dbReference>
<dbReference type="InterPro" id="IPR029044">
    <property type="entry name" value="Nucleotide-diphossugar_trans"/>
</dbReference>
<protein>
    <submittedName>
        <fullName evidence="10">Dodecaprenyl-phosphate galacturonate synthase</fullName>
        <ecNumber evidence="10">2.4.1.-</ecNumber>
    </submittedName>
</protein>
<gene>
    <name evidence="10" type="primary">rgtE_19</name>
    <name evidence="10" type="ORF">SDC9_112567</name>
</gene>
<reference evidence="10" key="1">
    <citation type="submission" date="2019-08" db="EMBL/GenBank/DDBJ databases">
        <authorList>
            <person name="Kucharzyk K."/>
            <person name="Murdoch R.W."/>
            <person name="Higgins S."/>
            <person name="Loffler F."/>
        </authorList>
    </citation>
    <scope>NUCLEOTIDE SEQUENCE</scope>
</reference>
<comment type="caution">
    <text evidence="10">The sequence shown here is derived from an EMBL/GenBank/DDBJ whole genome shotgun (WGS) entry which is preliminary data.</text>
</comment>
<keyword evidence="4 8" id="KW-0812">Transmembrane</keyword>
<feature type="transmembrane region" description="Helical" evidence="8">
    <location>
        <begin position="235"/>
        <end position="257"/>
    </location>
</feature>
<evidence type="ECO:0000313" key="10">
    <source>
        <dbReference type="EMBL" id="MPM65670.1"/>
    </source>
</evidence>
<evidence type="ECO:0000256" key="5">
    <source>
        <dbReference type="ARBA" id="ARBA00022985"/>
    </source>
</evidence>
<proteinExistence type="predicted"/>
<keyword evidence="3 10" id="KW-0808">Transferase</keyword>
<evidence type="ECO:0000256" key="1">
    <source>
        <dbReference type="ARBA" id="ARBA00022475"/>
    </source>
</evidence>
<dbReference type="SUPFAM" id="SSF53448">
    <property type="entry name" value="Nucleotide-diphospho-sugar transferases"/>
    <property type="match status" value="1"/>
</dbReference>
<dbReference type="Pfam" id="PF00535">
    <property type="entry name" value="Glycos_transf_2"/>
    <property type="match status" value="1"/>
</dbReference>
<dbReference type="GO" id="GO:0016757">
    <property type="term" value="F:glycosyltransferase activity"/>
    <property type="evidence" value="ECO:0007669"/>
    <property type="project" value="UniProtKB-KW"/>
</dbReference>
<evidence type="ECO:0000256" key="3">
    <source>
        <dbReference type="ARBA" id="ARBA00022679"/>
    </source>
</evidence>
<keyword evidence="7 8" id="KW-0472">Membrane</keyword>
<keyword evidence="2 10" id="KW-0328">Glycosyltransferase</keyword>
<keyword evidence="6 8" id="KW-1133">Transmembrane helix</keyword>
<evidence type="ECO:0000259" key="9">
    <source>
        <dbReference type="Pfam" id="PF00535"/>
    </source>
</evidence>
<dbReference type="Gene3D" id="3.90.550.10">
    <property type="entry name" value="Spore Coat Polysaccharide Biosynthesis Protein SpsA, Chain A"/>
    <property type="match status" value="1"/>
</dbReference>
<feature type="transmembrane region" description="Helical" evidence="8">
    <location>
        <begin position="269"/>
        <end position="294"/>
    </location>
</feature>
<dbReference type="EMBL" id="VSSQ01020646">
    <property type="protein sequence ID" value="MPM65670.1"/>
    <property type="molecule type" value="Genomic_DNA"/>
</dbReference>
<dbReference type="CDD" id="cd04187">
    <property type="entry name" value="DPM1_like_bac"/>
    <property type="match status" value="1"/>
</dbReference>
<evidence type="ECO:0000256" key="4">
    <source>
        <dbReference type="ARBA" id="ARBA00022692"/>
    </source>
</evidence>
<evidence type="ECO:0000256" key="7">
    <source>
        <dbReference type="ARBA" id="ARBA00023136"/>
    </source>
</evidence>
<dbReference type="EC" id="2.4.1.-" evidence="10"/>
<organism evidence="10">
    <name type="scientific">bioreactor metagenome</name>
    <dbReference type="NCBI Taxonomy" id="1076179"/>
    <lineage>
        <taxon>unclassified sequences</taxon>
        <taxon>metagenomes</taxon>
        <taxon>ecological metagenomes</taxon>
    </lineage>
</organism>
<accession>A0A645BJM9</accession>
<name>A0A645BJM9_9ZZZZ</name>
<dbReference type="InterPro" id="IPR001173">
    <property type="entry name" value="Glyco_trans_2-like"/>
</dbReference>
<dbReference type="PANTHER" id="PTHR48090:SF3">
    <property type="entry name" value="UNDECAPRENYL-PHOSPHATE 4-DEOXY-4-FORMAMIDO-L-ARABINOSE TRANSFERASE"/>
    <property type="match status" value="1"/>
</dbReference>
<dbReference type="GO" id="GO:0009103">
    <property type="term" value="P:lipopolysaccharide biosynthetic process"/>
    <property type="evidence" value="ECO:0007669"/>
    <property type="project" value="UniProtKB-KW"/>
</dbReference>
<dbReference type="AlphaFoldDB" id="A0A645BJM9"/>
<sequence length="313" mass="36246">MDIEISVVIPTYNEEGNVELCYREVVNVLEPIVVSYEIIFVDDGSTDLTFKKLQNLSKNDDKLKIIKLRKNFGQSAALKAGLDYATGKQIITMDSDLQNDPKDIPKLLEKLNKEDFDVVCGWRFDRKDTFSKKLFSKLANKLRKSFTGEIIHDSGCTLRAYIKESTEDLELYGELHRYIPAMLSWKGYRIGEIKTNHRERKYGKTKYDWKRIVKGFFDLLVVTFWQKYSMRPIHIFGSIGIILILFGGIVSIYLVILRLFYGTGIERPLFTVSIMSLVIGVQFFTIGILADILVKIYYSQKGRKNYLVERIIE</sequence>
<evidence type="ECO:0000256" key="8">
    <source>
        <dbReference type="SAM" id="Phobius"/>
    </source>
</evidence>
<keyword evidence="1" id="KW-1003">Cell membrane</keyword>
<evidence type="ECO:0000256" key="2">
    <source>
        <dbReference type="ARBA" id="ARBA00022676"/>
    </source>
</evidence>